<dbReference type="GO" id="GO:0005506">
    <property type="term" value="F:iron ion binding"/>
    <property type="evidence" value="ECO:0007669"/>
    <property type="project" value="InterPro"/>
</dbReference>
<dbReference type="GO" id="GO:0005789">
    <property type="term" value="C:endoplasmic reticulum membrane"/>
    <property type="evidence" value="ECO:0007669"/>
    <property type="project" value="UniProtKB-SubCell"/>
</dbReference>
<dbReference type="PRINTS" id="PR00463">
    <property type="entry name" value="EP450I"/>
</dbReference>
<dbReference type="InterPro" id="IPR050182">
    <property type="entry name" value="Cytochrome_P450_fam2"/>
</dbReference>
<evidence type="ECO:0000256" key="1">
    <source>
        <dbReference type="ARBA" id="ARBA00001971"/>
    </source>
</evidence>
<keyword evidence="12 15" id="KW-0503">Monooxygenase</keyword>
<dbReference type="EC" id="1.14.14.1" evidence="5"/>
<dbReference type="GeneID" id="110204703"/>
<evidence type="ECO:0000256" key="8">
    <source>
        <dbReference type="ARBA" id="ARBA00022824"/>
    </source>
</evidence>
<keyword evidence="6 14" id="KW-0349">Heme</keyword>
<dbReference type="PROSITE" id="PS00086">
    <property type="entry name" value="CYTOCHROME_P450"/>
    <property type="match status" value="1"/>
</dbReference>
<dbReference type="InterPro" id="IPR017972">
    <property type="entry name" value="Cyt_P450_CS"/>
</dbReference>
<dbReference type="PANTHER" id="PTHR24300:SF400">
    <property type="entry name" value="CYTOCHROME P450 2C9"/>
    <property type="match status" value="1"/>
</dbReference>
<keyword evidence="9" id="KW-0492">Microsome</keyword>
<evidence type="ECO:0000256" key="13">
    <source>
        <dbReference type="ARBA" id="ARBA00023136"/>
    </source>
</evidence>
<evidence type="ECO:0000256" key="9">
    <source>
        <dbReference type="ARBA" id="ARBA00022848"/>
    </source>
</evidence>
<keyword evidence="7 14" id="KW-0479">Metal-binding</keyword>
<comment type="subcellular location">
    <subcellularLocation>
        <location evidence="3">Endoplasmic reticulum membrane</location>
        <topology evidence="3">Peripheral membrane protein</topology>
    </subcellularLocation>
    <subcellularLocation>
        <location evidence="2">Microsome membrane</location>
        <topology evidence="2">Peripheral membrane protein</topology>
    </subcellularLocation>
</comment>
<dbReference type="InParanoid" id="A0A6P5JQA1"/>
<dbReference type="InterPro" id="IPR036396">
    <property type="entry name" value="Cyt_P450_sf"/>
</dbReference>
<accession>A0A6P5JQA1</accession>
<dbReference type="Proteomes" id="UP000515140">
    <property type="component" value="Unplaced"/>
</dbReference>
<dbReference type="InterPro" id="IPR002401">
    <property type="entry name" value="Cyt_P450_E_grp-I"/>
</dbReference>
<dbReference type="FunFam" id="1.10.630.10:FF:000238">
    <property type="entry name" value="Cytochrome P450 2A6"/>
    <property type="match status" value="1"/>
</dbReference>
<keyword evidence="13" id="KW-0472">Membrane</keyword>
<evidence type="ECO:0000256" key="11">
    <source>
        <dbReference type="ARBA" id="ARBA00023004"/>
    </source>
</evidence>
<dbReference type="AlphaFoldDB" id="A0A6P5JQA1"/>
<proteinExistence type="inferred from homology"/>
<evidence type="ECO:0000256" key="5">
    <source>
        <dbReference type="ARBA" id="ARBA00012109"/>
    </source>
</evidence>
<dbReference type="InterPro" id="IPR001128">
    <property type="entry name" value="Cyt_P450"/>
</dbReference>
<keyword evidence="10 15" id="KW-0560">Oxidoreductase</keyword>
<evidence type="ECO:0000313" key="16">
    <source>
        <dbReference type="Proteomes" id="UP000515140"/>
    </source>
</evidence>
<evidence type="ECO:0000256" key="4">
    <source>
        <dbReference type="ARBA" id="ARBA00010617"/>
    </source>
</evidence>
<gene>
    <name evidence="17" type="primary">LOC110204703</name>
</gene>
<dbReference type="GO" id="GO:0016712">
    <property type="term" value="F:oxidoreductase activity, acting on paired donors, with incorporation or reduction of molecular oxygen, reduced flavin or flavoprotein as one donor, and incorporation of one atom of oxygen"/>
    <property type="evidence" value="ECO:0007669"/>
    <property type="project" value="UniProtKB-EC"/>
</dbReference>
<dbReference type="Pfam" id="PF00067">
    <property type="entry name" value="p450"/>
    <property type="match status" value="1"/>
</dbReference>
<evidence type="ECO:0000256" key="10">
    <source>
        <dbReference type="ARBA" id="ARBA00023002"/>
    </source>
</evidence>
<dbReference type="PANTHER" id="PTHR24300">
    <property type="entry name" value="CYTOCHROME P450 508A4-RELATED"/>
    <property type="match status" value="1"/>
</dbReference>
<protein>
    <recommendedName>
        <fullName evidence="5">unspecific monooxygenase</fullName>
        <ecNumber evidence="5">1.14.14.1</ecNumber>
    </recommendedName>
</protein>
<reference evidence="17" key="1">
    <citation type="submission" date="2025-08" db="UniProtKB">
        <authorList>
            <consortium name="RefSeq"/>
        </authorList>
    </citation>
    <scope>IDENTIFICATION</scope>
    <source>
        <tissue evidence="17">Spleen</tissue>
    </source>
</reference>
<dbReference type="RefSeq" id="XP_020836457.1">
    <property type="nucleotide sequence ID" value="XM_020980798.1"/>
</dbReference>
<evidence type="ECO:0000256" key="15">
    <source>
        <dbReference type="RuleBase" id="RU000461"/>
    </source>
</evidence>
<dbReference type="GO" id="GO:0006805">
    <property type="term" value="P:xenobiotic metabolic process"/>
    <property type="evidence" value="ECO:0007669"/>
    <property type="project" value="TreeGrafter"/>
</dbReference>
<keyword evidence="8" id="KW-0256">Endoplasmic reticulum</keyword>
<dbReference type="PRINTS" id="PR00385">
    <property type="entry name" value="P450"/>
</dbReference>
<name>A0A6P5JQA1_PHACI</name>
<evidence type="ECO:0000256" key="7">
    <source>
        <dbReference type="ARBA" id="ARBA00022723"/>
    </source>
</evidence>
<dbReference type="SUPFAM" id="SSF48264">
    <property type="entry name" value="Cytochrome P450"/>
    <property type="match status" value="1"/>
</dbReference>
<evidence type="ECO:0000256" key="14">
    <source>
        <dbReference type="PIRSR" id="PIRSR602401-1"/>
    </source>
</evidence>
<keyword evidence="16" id="KW-1185">Reference proteome</keyword>
<dbReference type="GO" id="GO:0006082">
    <property type="term" value="P:organic acid metabolic process"/>
    <property type="evidence" value="ECO:0007669"/>
    <property type="project" value="TreeGrafter"/>
</dbReference>
<comment type="cofactor">
    <cofactor evidence="1 14">
        <name>heme</name>
        <dbReference type="ChEBI" id="CHEBI:30413"/>
    </cofactor>
</comment>
<dbReference type="Gene3D" id="1.10.630.10">
    <property type="entry name" value="Cytochrome P450"/>
    <property type="match status" value="1"/>
</dbReference>
<evidence type="ECO:0000256" key="2">
    <source>
        <dbReference type="ARBA" id="ARBA00004174"/>
    </source>
</evidence>
<dbReference type="KEGG" id="pcw:110204703"/>
<sequence length="143" mass="16392">MGAVVHEVQRFIDLVPLNIPHAVNRDIHFQQYIHPKGTTIFPLLTPVLHDKKEFPKADQFDPQHFLDKNGKFKKSDHFMPFSAGKRSCAGEGLAKMEVFLFLTTILQNFTLKPVGDPNEIRIKPNYVGFSNVPPHYQLCFLPH</sequence>
<comment type="similarity">
    <text evidence="4 15">Belongs to the cytochrome P450 family.</text>
</comment>
<feature type="binding site" description="axial binding residue" evidence="14">
    <location>
        <position position="88"/>
    </location>
    <ligand>
        <name>heme</name>
        <dbReference type="ChEBI" id="CHEBI:30413"/>
    </ligand>
    <ligandPart>
        <name>Fe</name>
        <dbReference type="ChEBI" id="CHEBI:18248"/>
    </ligandPart>
</feature>
<organism evidence="16 17">
    <name type="scientific">Phascolarctos cinereus</name>
    <name type="common">Koala</name>
    <dbReference type="NCBI Taxonomy" id="38626"/>
    <lineage>
        <taxon>Eukaryota</taxon>
        <taxon>Metazoa</taxon>
        <taxon>Chordata</taxon>
        <taxon>Craniata</taxon>
        <taxon>Vertebrata</taxon>
        <taxon>Euteleostomi</taxon>
        <taxon>Mammalia</taxon>
        <taxon>Metatheria</taxon>
        <taxon>Diprotodontia</taxon>
        <taxon>Phascolarctidae</taxon>
        <taxon>Phascolarctos</taxon>
    </lineage>
</organism>
<evidence type="ECO:0000256" key="12">
    <source>
        <dbReference type="ARBA" id="ARBA00023033"/>
    </source>
</evidence>
<dbReference type="GO" id="GO:0020037">
    <property type="term" value="F:heme binding"/>
    <property type="evidence" value="ECO:0007669"/>
    <property type="project" value="InterPro"/>
</dbReference>
<evidence type="ECO:0000313" key="17">
    <source>
        <dbReference type="RefSeq" id="XP_020836457.1"/>
    </source>
</evidence>
<keyword evidence="11 14" id="KW-0408">Iron</keyword>
<evidence type="ECO:0000256" key="6">
    <source>
        <dbReference type="ARBA" id="ARBA00022617"/>
    </source>
</evidence>
<evidence type="ECO:0000256" key="3">
    <source>
        <dbReference type="ARBA" id="ARBA00004406"/>
    </source>
</evidence>